<evidence type="ECO:0000256" key="1">
    <source>
        <dbReference type="SAM" id="MobiDB-lite"/>
    </source>
</evidence>
<gene>
    <name evidence="2" type="ORF">D8674_002954</name>
</gene>
<dbReference type="AlphaFoldDB" id="A0A5N5FFQ8"/>
<evidence type="ECO:0000313" key="3">
    <source>
        <dbReference type="Proteomes" id="UP000327157"/>
    </source>
</evidence>
<feature type="compositionally biased region" description="Polar residues" evidence="1">
    <location>
        <begin position="1"/>
        <end position="22"/>
    </location>
</feature>
<proteinExistence type="predicted"/>
<name>A0A5N5FFQ8_9ROSA</name>
<protein>
    <submittedName>
        <fullName evidence="2">F-box/kelch-repeat protein</fullName>
    </submittedName>
</protein>
<comment type="caution">
    <text evidence="2">The sequence shown here is derived from an EMBL/GenBank/DDBJ whole genome shotgun (WGS) entry which is preliminary data.</text>
</comment>
<reference evidence="2 3" key="3">
    <citation type="submission" date="2019-11" db="EMBL/GenBank/DDBJ databases">
        <title>A de novo genome assembly of a pear dwarfing rootstock.</title>
        <authorList>
            <person name="Wang F."/>
            <person name="Wang J."/>
            <person name="Li S."/>
            <person name="Zhang Y."/>
            <person name="Fang M."/>
            <person name="Ma L."/>
            <person name="Zhao Y."/>
            <person name="Jiang S."/>
        </authorList>
    </citation>
    <scope>NUCLEOTIDE SEQUENCE [LARGE SCALE GENOMIC DNA]</scope>
    <source>
        <strain evidence="2">S2</strain>
        <tissue evidence="2">Leaf</tissue>
    </source>
</reference>
<organism evidence="2 3">
    <name type="scientific">Pyrus ussuriensis x Pyrus communis</name>
    <dbReference type="NCBI Taxonomy" id="2448454"/>
    <lineage>
        <taxon>Eukaryota</taxon>
        <taxon>Viridiplantae</taxon>
        <taxon>Streptophyta</taxon>
        <taxon>Embryophyta</taxon>
        <taxon>Tracheophyta</taxon>
        <taxon>Spermatophyta</taxon>
        <taxon>Magnoliopsida</taxon>
        <taxon>eudicotyledons</taxon>
        <taxon>Gunneridae</taxon>
        <taxon>Pentapetalae</taxon>
        <taxon>rosids</taxon>
        <taxon>fabids</taxon>
        <taxon>Rosales</taxon>
        <taxon>Rosaceae</taxon>
        <taxon>Amygdaloideae</taxon>
        <taxon>Maleae</taxon>
        <taxon>Pyrus</taxon>
    </lineage>
</organism>
<reference evidence="2 3" key="1">
    <citation type="submission" date="2019-09" db="EMBL/GenBank/DDBJ databases">
        <authorList>
            <person name="Ou C."/>
        </authorList>
    </citation>
    <scope>NUCLEOTIDE SEQUENCE [LARGE SCALE GENOMIC DNA]</scope>
    <source>
        <strain evidence="2">S2</strain>
        <tissue evidence="2">Leaf</tissue>
    </source>
</reference>
<accession>A0A5N5FFQ8</accession>
<sequence length="86" mass="9525">MAEMTQSTRSLSEMKKLTSSSLEMKPRPKLVLSKSTSGSLTTSRHTLYLSSPIPPISIEGFRLRAQATRPCSPDCLQNLLMKTIID</sequence>
<feature type="region of interest" description="Disordered" evidence="1">
    <location>
        <begin position="1"/>
        <end position="37"/>
    </location>
</feature>
<keyword evidence="3" id="KW-1185">Reference proteome</keyword>
<dbReference type="Proteomes" id="UP000327157">
    <property type="component" value="Chromosome 10"/>
</dbReference>
<dbReference type="EMBL" id="SMOL01000695">
    <property type="protein sequence ID" value="KAB2601949.1"/>
    <property type="molecule type" value="Genomic_DNA"/>
</dbReference>
<evidence type="ECO:0000313" key="2">
    <source>
        <dbReference type="EMBL" id="KAB2601949.1"/>
    </source>
</evidence>
<reference evidence="3" key="2">
    <citation type="submission" date="2019-10" db="EMBL/GenBank/DDBJ databases">
        <title>A de novo genome assembly of a pear dwarfing rootstock.</title>
        <authorList>
            <person name="Wang F."/>
            <person name="Wang J."/>
            <person name="Li S."/>
            <person name="Zhang Y."/>
            <person name="Fang M."/>
            <person name="Ma L."/>
            <person name="Zhao Y."/>
            <person name="Jiang S."/>
        </authorList>
    </citation>
    <scope>NUCLEOTIDE SEQUENCE [LARGE SCALE GENOMIC DNA]</scope>
</reference>